<organism evidence="2 3">
    <name type="scientific">Rhodococcus opacus</name>
    <name type="common">Nocardia opaca</name>
    <dbReference type="NCBI Taxonomy" id="37919"/>
    <lineage>
        <taxon>Bacteria</taxon>
        <taxon>Bacillati</taxon>
        <taxon>Actinomycetota</taxon>
        <taxon>Actinomycetes</taxon>
        <taxon>Mycobacteriales</taxon>
        <taxon>Nocardiaceae</taxon>
        <taxon>Rhodococcus</taxon>
    </lineage>
</organism>
<dbReference type="InterPro" id="IPR016039">
    <property type="entry name" value="Thiolase-like"/>
</dbReference>
<dbReference type="Proteomes" id="UP000239290">
    <property type="component" value="Unassembled WGS sequence"/>
</dbReference>
<evidence type="ECO:0000259" key="1">
    <source>
        <dbReference type="Pfam" id="PF01796"/>
    </source>
</evidence>
<feature type="domain" description="ChsH2 C-terminal OB-fold" evidence="1">
    <location>
        <begin position="389"/>
        <end position="444"/>
    </location>
</feature>
<proteinExistence type="predicted"/>
<comment type="caution">
    <text evidence="2">The sequence shown here is derived from an EMBL/GenBank/DDBJ whole genome shotgun (WGS) entry which is preliminary data.</text>
</comment>
<sequence>MTCRPGELWGEMVKTEIGIRTAASYFPRYRLTGAEIARSHNREGGRGQRSLAGPDEDSLTLAIEAARRLPTEALRQTKALVFCSTTAPYLVKNNASAAHAALGLDPNVPAYDAGGSLRSVLGVLLSAEPGTLILAGDINTSRPGSPIELLHGDAGAALLIGDADSAAAVITGSVSMTEEIQDHWRDPKKPWISQSEDRFPVSRYLSLLSDALKDSQVDTCDQVVVSTPSARLTKAAGKELAALGTVHTLDGVGYAGTADLLVKLSDALAAASSGHTLTAVSLADGCDVLTVRVTDNVHGAFHPGPIGSGVVPSYLDALTWRGILDREPPRRPEPRTVSAPAAMRGVKWKYALQGSTCLACGNVSTPPQQVCVRCGSTEHGDPVVMTDKNATIRTFSVDRLAYTLNPPMVAAVVGFDGGGRLEVEITDTDPDSLFVGAPARMTFRRRHSSGGVHNYVWKATAEGGAQ</sequence>
<dbReference type="SUPFAM" id="SSF50249">
    <property type="entry name" value="Nucleic acid-binding proteins"/>
    <property type="match status" value="1"/>
</dbReference>
<protein>
    <submittedName>
        <fullName evidence="2">Hydroxymethylglutaryl-CoA synthase</fullName>
    </submittedName>
</protein>
<evidence type="ECO:0000313" key="3">
    <source>
        <dbReference type="Proteomes" id="UP000239290"/>
    </source>
</evidence>
<gene>
    <name evidence="2" type="ORF">C5613_36270</name>
</gene>
<evidence type="ECO:0000313" key="2">
    <source>
        <dbReference type="EMBL" id="PQP16540.1"/>
    </source>
</evidence>
<dbReference type="Pfam" id="PF01796">
    <property type="entry name" value="OB_ChsH2_C"/>
    <property type="match status" value="1"/>
</dbReference>
<dbReference type="EMBL" id="PUIO01000063">
    <property type="protein sequence ID" value="PQP16540.1"/>
    <property type="molecule type" value="Genomic_DNA"/>
</dbReference>
<dbReference type="InterPro" id="IPR002878">
    <property type="entry name" value="ChsH2_C"/>
</dbReference>
<dbReference type="SUPFAM" id="SSF53901">
    <property type="entry name" value="Thiolase-like"/>
    <property type="match status" value="1"/>
</dbReference>
<dbReference type="Gene3D" id="3.40.47.10">
    <property type="match status" value="1"/>
</dbReference>
<accession>A0A2S8IP36</accession>
<dbReference type="AlphaFoldDB" id="A0A2S8IP36"/>
<dbReference type="InterPro" id="IPR012340">
    <property type="entry name" value="NA-bd_OB-fold"/>
</dbReference>
<name>A0A2S8IP36_RHOOP</name>
<reference evidence="3" key="1">
    <citation type="submission" date="2018-02" db="EMBL/GenBank/DDBJ databases">
        <title>Draft genome sequencing of Rhodococcus opacus KU647198.</title>
        <authorList>
            <person name="Zheng B.-X."/>
        </authorList>
    </citation>
    <scope>NUCLEOTIDE SEQUENCE [LARGE SCALE GENOMIC DNA]</scope>
    <source>
        <strain evidence="3">04-OD7</strain>
    </source>
</reference>
<dbReference type="GO" id="GO:0016746">
    <property type="term" value="F:acyltransferase activity"/>
    <property type="evidence" value="ECO:0007669"/>
    <property type="project" value="InterPro"/>
</dbReference>